<keyword evidence="14" id="KW-1185">Reference proteome</keyword>
<feature type="domain" description="Protein kinase" evidence="12">
    <location>
        <begin position="4"/>
        <end position="266"/>
    </location>
</feature>
<dbReference type="Proteomes" id="UP000008312">
    <property type="component" value="Unassembled WGS sequence"/>
</dbReference>
<evidence type="ECO:0000256" key="9">
    <source>
        <dbReference type="ARBA" id="ARBA00048679"/>
    </source>
</evidence>
<dbReference type="GO" id="GO:0004674">
    <property type="term" value="F:protein serine/threonine kinase activity"/>
    <property type="evidence" value="ECO:0007669"/>
    <property type="project" value="UniProtKB-KW"/>
</dbReference>
<feature type="compositionally biased region" description="Polar residues" evidence="11">
    <location>
        <begin position="281"/>
        <end position="294"/>
    </location>
</feature>
<dbReference type="PROSITE" id="PS00107">
    <property type="entry name" value="PROTEIN_KINASE_ATP"/>
    <property type="match status" value="1"/>
</dbReference>
<evidence type="ECO:0000313" key="14">
    <source>
        <dbReference type="Proteomes" id="UP000008312"/>
    </source>
</evidence>
<dbReference type="InterPro" id="IPR051131">
    <property type="entry name" value="NEK_Ser/Thr_kinase_NIMA"/>
</dbReference>
<dbReference type="InterPro" id="IPR008271">
    <property type="entry name" value="Ser/Thr_kinase_AS"/>
</dbReference>
<keyword evidence="3" id="KW-0723">Serine/threonine-protein kinase</keyword>
<dbReference type="EC" id="2.7.11.1" evidence="2"/>
<dbReference type="FunFam" id="1.10.510.10:FF:000571">
    <property type="entry name" value="Maternal embryonic leucine zipper kinase"/>
    <property type="match status" value="1"/>
</dbReference>
<keyword evidence="7 10" id="KW-0067">ATP-binding</keyword>
<dbReference type="PANTHER" id="PTHR44899">
    <property type="entry name" value="CAMK FAMILY PROTEIN KINASE"/>
    <property type="match status" value="1"/>
</dbReference>
<evidence type="ECO:0000256" key="5">
    <source>
        <dbReference type="ARBA" id="ARBA00022741"/>
    </source>
</evidence>
<dbReference type="InterPro" id="IPR000719">
    <property type="entry name" value="Prot_kinase_dom"/>
</dbReference>
<dbReference type="EMBL" id="FN668689">
    <property type="protein sequence ID" value="CBK24907.2"/>
    <property type="molecule type" value="Genomic_DNA"/>
</dbReference>
<keyword evidence="4" id="KW-0808">Transferase</keyword>
<dbReference type="InParanoid" id="D8MA18"/>
<name>D8MA18_BLAHO</name>
<dbReference type="OrthoDB" id="248923at2759"/>
<gene>
    <name evidence="13" type="ORF">GSBLH_T00004573001</name>
</gene>
<keyword evidence="6" id="KW-0418">Kinase</keyword>
<dbReference type="PANTHER" id="PTHR44899:SF3">
    <property type="entry name" value="SERINE_THREONINE-PROTEIN KINASE NEK1"/>
    <property type="match status" value="1"/>
</dbReference>
<comment type="catalytic activity">
    <reaction evidence="9">
        <text>L-seryl-[protein] + ATP = O-phospho-L-seryl-[protein] + ADP + H(+)</text>
        <dbReference type="Rhea" id="RHEA:17989"/>
        <dbReference type="Rhea" id="RHEA-COMP:9863"/>
        <dbReference type="Rhea" id="RHEA-COMP:11604"/>
        <dbReference type="ChEBI" id="CHEBI:15378"/>
        <dbReference type="ChEBI" id="CHEBI:29999"/>
        <dbReference type="ChEBI" id="CHEBI:30616"/>
        <dbReference type="ChEBI" id="CHEBI:83421"/>
        <dbReference type="ChEBI" id="CHEBI:456216"/>
        <dbReference type="EC" id="2.7.11.1"/>
    </reaction>
</comment>
<dbReference type="InterPro" id="IPR017441">
    <property type="entry name" value="Protein_kinase_ATP_BS"/>
</dbReference>
<feature type="compositionally biased region" description="Low complexity" evidence="11">
    <location>
        <begin position="295"/>
        <end position="311"/>
    </location>
</feature>
<dbReference type="SUPFAM" id="SSF56112">
    <property type="entry name" value="Protein kinase-like (PK-like)"/>
    <property type="match status" value="1"/>
</dbReference>
<evidence type="ECO:0000313" key="13">
    <source>
        <dbReference type="EMBL" id="CBK24907.2"/>
    </source>
</evidence>
<comment type="catalytic activity">
    <reaction evidence="8">
        <text>L-threonyl-[protein] + ATP = O-phospho-L-threonyl-[protein] + ADP + H(+)</text>
        <dbReference type="Rhea" id="RHEA:46608"/>
        <dbReference type="Rhea" id="RHEA-COMP:11060"/>
        <dbReference type="Rhea" id="RHEA-COMP:11605"/>
        <dbReference type="ChEBI" id="CHEBI:15378"/>
        <dbReference type="ChEBI" id="CHEBI:30013"/>
        <dbReference type="ChEBI" id="CHEBI:30616"/>
        <dbReference type="ChEBI" id="CHEBI:61977"/>
        <dbReference type="ChEBI" id="CHEBI:456216"/>
        <dbReference type="EC" id="2.7.11.1"/>
    </reaction>
</comment>
<protein>
    <recommendedName>
        <fullName evidence="2">non-specific serine/threonine protein kinase</fullName>
        <ecNumber evidence="2">2.7.11.1</ecNumber>
    </recommendedName>
</protein>
<evidence type="ECO:0000256" key="7">
    <source>
        <dbReference type="ARBA" id="ARBA00022840"/>
    </source>
</evidence>
<dbReference type="AlphaFoldDB" id="D8MA18"/>
<dbReference type="PROSITE" id="PS50011">
    <property type="entry name" value="PROTEIN_KINASE_DOM"/>
    <property type="match status" value="1"/>
</dbReference>
<evidence type="ECO:0000256" key="6">
    <source>
        <dbReference type="ARBA" id="ARBA00022777"/>
    </source>
</evidence>
<dbReference type="CDD" id="cd08215">
    <property type="entry name" value="STKc_Nek"/>
    <property type="match status" value="1"/>
</dbReference>
<evidence type="ECO:0000256" key="4">
    <source>
        <dbReference type="ARBA" id="ARBA00022679"/>
    </source>
</evidence>
<feature type="compositionally biased region" description="Polar residues" evidence="11">
    <location>
        <begin position="312"/>
        <end position="324"/>
    </location>
</feature>
<reference evidence="13" key="1">
    <citation type="submission" date="2010-02" db="EMBL/GenBank/DDBJ databases">
        <title>Sequencing and annotation of the Blastocystis hominis genome.</title>
        <authorList>
            <person name="Wincker P."/>
        </authorList>
    </citation>
    <scope>NUCLEOTIDE SEQUENCE</scope>
    <source>
        <strain evidence="13">Singapore isolate B</strain>
    </source>
</reference>
<dbReference type="PROSITE" id="PS00108">
    <property type="entry name" value="PROTEIN_KINASE_ST"/>
    <property type="match status" value="1"/>
</dbReference>
<evidence type="ECO:0000256" key="3">
    <source>
        <dbReference type="ARBA" id="ARBA00022527"/>
    </source>
</evidence>
<feature type="region of interest" description="Disordered" evidence="11">
    <location>
        <begin position="281"/>
        <end position="339"/>
    </location>
</feature>
<evidence type="ECO:0000256" key="11">
    <source>
        <dbReference type="SAM" id="MobiDB-lite"/>
    </source>
</evidence>
<proteinExistence type="inferred from homology"/>
<evidence type="ECO:0000256" key="2">
    <source>
        <dbReference type="ARBA" id="ARBA00012513"/>
    </source>
</evidence>
<evidence type="ECO:0000256" key="1">
    <source>
        <dbReference type="ARBA" id="ARBA00010886"/>
    </source>
</evidence>
<dbReference type="InterPro" id="IPR011009">
    <property type="entry name" value="Kinase-like_dom_sf"/>
</dbReference>
<dbReference type="GO" id="GO:0005524">
    <property type="term" value="F:ATP binding"/>
    <property type="evidence" value="ECO:0007669"/>
    <property type="project" value="UniProtKB-UniRule"/>
</dbReference>
<dbReference type="SMART" id="SM00220">
    <property type="entry name" value="S_TKc"/>
    <property type="match status" value="1"/>
</dbReference>
<evidence type="ECO:0000259" key="12">
    <source>
        <dbReference type="PROSITE" id="PS50011"/>
    </source>
</evidence>
<sequence>MEKYTLIKRIGSGSYGTAYLGKEKASGDLYVFKEIDAKQLSRAEVKKIALEIKVLSSMNHEFIVRYHDYCKHDGNIYIIMRYCPGGDMHERIKLQGRNPFPIEQVFKWFLQTALVLHYLHQKKVIHRDIKPQNLFLDENSNIKVGDFGISRVLQFTQDMAQTAVGTPLYVAPEVVKGMPYDSRADVWSMGCTFYEILTLTPPFTGLSMSDLMCRVKAGVFQRIDNHFDYDLRTIIHSMLEVDPRKRPTIEDILMQPCLLSRLHKYYPQYVPTLFPYTTPSVDTPSQVPSVSSGKTSSASRLTRVSSSTSPTKITHVSSTLSNSSKNERKSAARSSPAVILHRVKRSMSNGSEFDLSTDGSSVSAVSTVRRASMPAKPIEVKSIHHRTRSSGISAYSRQTPAVEAVNEHTEPSVQKRASSSHSSGSKITRYNVNPTSIQPIERTSSQPIRATSPSVRPVVPSVPNKETQEKKKKISIQPIPVLTGVNKQLKWRVPKKQDVLRHDWELGQLRGIFEYNHQ</sequence>
<keyword evidence="5 10" id="KW-0547">Nucleotide-binding</keyword>
<accession>D8MA18</accession>
<dbReference type="RefSeq" id="XP_012898955.1">
    <property type="nucleotide sequence ID" value="XM_013043501.1"/>
</dbReference>
<organism evidence="13">
    <name type="scientific">Blastocystis hominis</name>
    <dbReference type="NCBI Taxonomy" id="12968"/>
    <lineage>
        <taxon>Eukaryota</taxon>
        <taxon>Sar</taxon>
        <taxon>Stramenopiles</taxon>
        <taxon>Bigyra</taxon>
        <taxon>Opalozoa</taxon>
        <taxon>Opalinata</taxon>
        <taxon>Blastocystidae</taxon>
        <taxon>Blastocystis</taxon>
    </lineage>
</organism>
<evidence type="ECO:0000256" key="10">
    <source>
        <dbReference type="PROSITE-ProRule" id="PRU10141"/>
    </source>
</evidence>
<feature type="region of interest" description="Disordered" evidence="11">
    <location>
        <begin position="403"/>
        <end position="430"/>
    </location>
</feature>
<dbReference type="GeneID" id="24921594"/>
<feature type="compositionally biased region" description="Low complexity" evidence="11">
    <location>
        <begin position="452"/>
        <end position="463"/>
    </location>
</feature>
<comment type="similarity">
    <text evidence="1">Belongs to the protein kinase superfamily. NEK Ser/Thr protein kinase family. NIMA subfamily.</text>
</comment>
<dbReference type="Gene3D" id="1.10.510.10">
    <property type="entry name" value="Transferase(Phosphotransferase) domain 1"/>
    <property type="match status" value="1"/>
</dbReference>
<feature type="binding site" evidence="10">
    <location>
        <position position="33"/>
    </location>
    <ligand>
        <name>ATP</name>
        <dbReference type="ChEBI" id="CHEBI:30616"/>
    </ligand>
</feature>
<dbReference type="FunCoup" id="D8MA18">
    <property type="interactions" value="21"/>
</dbReference>
<dbReference type="Pfam" id="PF00069">
    <property type="entry name" value="Pkinase"/>
    <property type="match status" value="1"/>
</dbReference>
<dbReference type="OMA" id="ECHILAR"/>
<feature type="region of interest" description="Disordered" evidence="11">
    <location>
        <begin position="444"/>
        <end position="473"/>
    </location>
</feature>
<dbReference type="FunFam" id="3.30.200.20:FF:000097">
    <property type="entry name" value="Probable serine/threonine-protein kinase nek1"/>
    <property type="match status" value="1"/>
</dbReference>
<evidence type="ECO:0000256" key="8">
    <source>
        <dbReference type="ARBA" id="ARBA00047899"/>
    </source>
</evidence>